<keyword evidence="3" id="KW-0732">Signal</keyword>
<dbReference type="Gene3D" id="2.60.40.1120">
    <property type="entry name" value="Carboxypeptidase-like, regulatory domain"/>
    <property type="match status" value="2"/>
</dbReference>
<dbReference type="PANTHER" id="PTHR36108:SF13">
    <property type="entry name" value="COLOSSIN-B-RELATED"/>
    <property type="match status" value="1"/>
</dbReference>
<evidence type="ECO:0000256" key="4">
    <source>
        <dbReference type="SAM" id="MobiDB-lite"/>
    </source>
</evidence>
<organism evidence="5 6">
    <name type="scientific">Paenibacillus profundus</name>
    <dbReference type="NCBI Taxonomy" id="1173085"/>
    <lineage>
        <taxon>Bacteria</taxon>
        <taxon>Bacillati</taxon>
        <taxon>Bacillota</taxon>
        <taxon>Bacilli</taxon>
        <taxon>Bacillales</taxon>
        <taxon>Paenibacillaceae</taxon>
        <taxon>Paenibacillus</taxon>
    </lineage>
</organism>
<evidence type="ECO:0000256" key="2">
    <source>
        <dbReference type="ARBA" id="ARBA00022525"/>
    </source>
</evidence>
<reference evidence="5 6" key="1">
    <citation type="submission" date="2021-11" db="EMBL/GenBank/DDBJ databases">
        <title>Draft genome sequence of Paenibacillus profundus YoMME, a new Gram-positive bacteria with exoelectrogenic properties.</title>
        <authorList>
            <person name="Hubenova Y."/>
            <person name="Hubenova E."/>
            <person name="Manasiev Y."/>
            <person name="Peykov S."/>
            <person name="Mitov M."/>
        </authorList>
    </citation>
    <scope>NUCLEOTIDE SEQUENCE [LARGE SCALE GENOMIC DNA]</scope>
    <source>
        <strain evidence="5 6">YoMME</strain>
    </source>
</reference>
<accession>A0ABS8YJ11</accession>
<dbReference type="Pfam" id="PF13620">
    <property type="entry name" value="CarboxypepD_reg"/>
    <property type="match status" value="2"/>
</dbReference>
<dbReference type="SUPFAM" id="SSF49464">
    <property type="entry name" value="Carboxypeptidase regulatory domain-like"/>
    <property type="match status" value="1"/>
</dbReference>
<proteinExistence type="inferred from homology"/>
<name>A0ABS8YJ11_9BACL</name>
<keyword evidence="2" id="KW-0964">Secreted</keyword>
<evidence type="ECO:0000313" key="6">
    <source>
        <dbReference type="Proteomes" id="UP001199916"/>
    </source>
</evidence>
<dbReference type="PANTHER" id="PTHR36108">
    <property type="entry name" value="COLOSSIN-B-RELATED"/>
    <property type="match status" value="1"/>
</dbReference>
<evidence type="ECO:0000256" key="3">
    <source>
        <dbReference type="ARBA" id="ARBA00022729"/>
    </source>
</evidence>
<keyword evidence="6" id="KW-1185">Reference proteome</keyword>
<comment type="caution">
    <text evidence="5">The sequence shown here is derived from an EMBL/GenBank/DDBJ whole genome shotgun (WGS) entry which is preliminary data.</text>
</comment>
<gene>
    <name evidence="5" type="ORF">LQV63_13450</name>
</gene>
<comment type="similarity">
    <text evidence="1">Belongs to the serine-aspartate repeat-containing protein (SDr) family.</text>
</comment>
<dbReference type="EMBL" id="JAJNBZ010000009">
    <property type="protein sequence ID" value="MCE5170316.1"/>
    <property type="molecule type" value="Genomic_DNA"/>
</dbReference>
<dbReference type="SUPFAM" id="SSF49478">
    <property type="entry name" value="Cna protein B-type domain"/>
    <property type="match status" value="1"/>
</dbReference>
<protein>
    <submittedName>
        <fullName evidence="5">Carboxypeptidase-like regulatory domain-containing protein</fullName>
    </submittedName>
</protein>
<feature type="region of interest" description="Disordered" evidence="4">
    <location>
        <begin position="1"/>
        <end position="23"/>
    </location>
</feature>
<dbReference type="RefSeq" id="WP_233697077.1">
    <property type="nucleotide sequence ID" value="NZ_JAJNBZ010000009.1"/>
</dbReference>
<dbReference type="InterPro" id="IPR008969">
    <property type="entry name" value="CarboxyPept-like_regulatory"/>
</dbReference>
<evidence type="ECO:0000313" key="5">
    <source>
        <dbReference type="EMBL" id="MCE5170316.1"/>
    </source>
</evidence>
<evidence type="ECO:0000256" key="1">
    <source>
        <dbReference type="ARBA" id="ARBA00007257"/>
    </source>
</evidence>
<sequence>MAIEDEHVLQQSQPKFNAGQDEEMEGLSAVGNQTDRTNITVHPDPNVNQNALYGIVADTSTNLPINNATVELFRVQGCESLSEGLVVTNAEGQYLFADLPIGQYYIVATKSDFLPNQSDQIHLAAQEYASVNIHLNVDENVNTGTVSGMIKDKASGAPIADAIVALYELTGSIETLTLITRTNAAGLYMFGNLPQGQYKVKATVHAVSE</sequence>
<dbReference type="Proteomes" id="UP001199916">
    <property type="component" value="Unassembled WGS sequence"/>
</dbReference>